<dbReference type="Pfam" id="PF10262">
    <property type="entry name" value="Rdx"/>
    <property type="match status" value="1"/>
</dbReference>
<organism evidence="4 5">
    <name type="scientific">Kalanchoe fedtschenkoi</name>
    <name type="common">Lavender scallops</name>
    <name type="synonym">South American air plant</name>
    <dbReference type="NCBI Taxonomy" id="63787"/>
    <lineage>
        <taxon>Eukaryota</taxon>
        <taxon>Viridiplantae</taxon>
        <taxon>Streptophyta</taxon>
        <taxon>Embryophyta</taxon>
        <taxon>Tracheophyta</taxon>
        <taxon>Spermatophyta</taxon>
        <taxon>Magnoliopsida</taxon>
        <taxon>eudicotyledons</taxon>
        <taxon>Gunneridae</taxon>
        <taxon>Pentapetalae</taxon>
        <taxon>Saxifragales</taxon>
        <taxon>Crassulaceae</taxon>
        <taxon>Kalanchoe</taxon>
    </lineage>
</organism>
<feature type="signal peptide" evidence="3">
    <location>
        <begin position="1"/>
        <end position="20"/>
    </location>
</feature>
<keyword evidence="2" id="KW-0676">Redox-active center</keyword>
<dbReference type="GO" id="GO:0005789">
    <property type="term" value="C:endoplasmic reticulum membrane"/>
    <property type="evidence" value="ECO:0007669"/>
    <property type="project" value="TreeGrafter"/>
</dbReference>
<name>A0A7N0VDX4_KALFE</name>
<dbReference type="InterPro" id="IPR011893">
    <property type="entry name" value="Selenoprotein_Rdx-typ"/>
</dbReference>
<evidence type="ECO:0000313" key="4">
    <source>
        <dbReference type="EnsemblPlants" id="Kaladp0550s0072.1.v1.1"/>
    </source>
</evidence>
<proteinExistence type="predicted"/>
<dbReference type="PANTHER" id="PTHR13544:SF0">
    <property type="entry name" value="THIOREDOXIN REDUCTASE-LIKE SELENOPROTEIN T"/>
    <property type="match status" value="1"/>
</dbReference>
<dbReference type="Proteomes" id="UP000594263">
    <property type="component" value="Unplaced"/>
</dbReference>
<dbReference type="OMA" id="FQIIDFH"/>
<dbReference type="AlphaFoldDB" id="A0A7N0VDX4"/>
<dbReference type="PANTHER" id="PTHR13544">
    <property type="entry name" value="SELENOPROTEIN T"/>
    <property type="match status" value="1"/>
</dbReference>
<evidence type="ECO:0000313" key="5">
    <source>
        <dbReference type="Proteomes" id="UP000594263"/>
    </source>
</evidence>
<dbReference type="InterPro" id="IPR036249">
    <property type="entry name" value="Thioredoxin-like_sf"/>
</dbReference>
<dbReference type="GO" id="GO:0004791">
    <property type="term" value="F:thioredoxin-disulfide reductase (NADPH) activity"/>
    <property type="evidence" value="ECO:0007669"/>
    <property type="project" value="TreeGrafter"/>
</dbReference>
<protein>
    <recommendedName>
        <fullName evidence="6">SelT-like protein</fullName>
    </recommendedName>
</protein>
<dbReference type="SUPFAM" id="SSF52833">
    <property type="entry name" value="Thioredoxin-like"/>
    <property type="match status" value="1"/>
</dbReference>
<feature type="chain" id="PRO_5029456083" description="SelT-like protein" evidence="3">
    <location>
        <begin position="21"/>
        <end position="222"/>
    </location>
</feature>
<dbReference type="Gene3D" id="3.40.30.10">
    <property type="entry name" value="Glutaredoxin"/>
    <property type="match status" value="1"/>
</dbReference>
<keyword evidence="1 3" id="KW-0732">Signal</keyword>
<keyword evidence="5" id="KW-1185">Reference proteome</keyword>
<evidence type="ECO:0000256" key="3">
    <source>
        <dbReference type="SAM" id="SignalP"/>
    </source>
</evidence>
<evidence type="ECO:0000256" key="1">
    <source>
        <dbReference type="ARBA" id="ARBA00022729"/>
    </source>
</evidence>
<reference evidence="4" key="1">
    <citation type="submission" date="2021-01" db="UniProtKB">
        <authorList>
            <consortium name="EnsemblPlants"/>
        </authorList>
    </citation>
    <scope>IDENTIFICATION</scope>
</reference>
<dbReference type="NCBIfam" id="TIGR02174">
    <property type="entry name" value="CXXU_selWTH"/>
    <property type="match status" value="1"/>
</dbReference>
<dbReference type="GO" id="GO:0045454">
    <property type="term" value="P:cell redox homeostasis"/>
    <property type="evidence" value="ECO:0007669"/>
    <property type="project" value="TreeGrafter"/>
</dbReference>
<sequence>MDRAHLLLLGLPIFLFCSDLFNLFAPPPPKPAHHHHHGFPAHDHPHMPPQALDFPTQKMNGIGAGNTVLIRFCSSCSYKGNAVKTRDMLLAEFPGINVVLENYPPTLPKRLLSKLVPVAQVGVMGLMMGGEHIFPRLGYAVPPPWYHKLRANRFGTISTTWLLGNFLQSFLQSSGAFEVYCNGALVFSKLQEHRFPVDIELKELVSKKIKTTEILNGEGVGF</sequence>
<evidence type="ECO:0008006" key="6">
    <source>
        <dbReference type="Google" id="ProtNLM"/>
    </source>
</evidence>
<dbReference type="InterPro" id="IPR019389">
    <property type="entry name" value="Selenoprotein_T"/>
</dbReference>
<dbReference type="Gramene" id="Kaladp0550s0072.1.v1.1">
    <property type="protein sequence ID" value="Kaladp0550s0072.1.v1.1"/>
    <property type="gene ID" value="Kaladp0550s0072.v1.1"/>
</dbReference>
<evidence type="ECO:0000256" key="2">
    <source>
        <dbReference type="ARBA" id="ARBA00023284"/>
    </source>
</evidence>
<dbReference type="EnsemblPlants" id="Kaladp0550s0072.1.v1.1">
    <property type="protein sequence ID" value="Kaladp0550s0072.1.v1.1"/>
    <property type="gene ID" value="Kaladp0550s0072.v1.1"/>
</dbReference>
<accession>A0A7N0VDX4</accession>